<dbReference type="InterPro" id="IPR018540">
    <property type="entry name" value="Spo0E-like"/>
</dbReference>
<evidence type="ECO:0000313" key="2">
    <source>
        <dbReference type="Proteomes" id="UP000323166"/>
    </source>
</evidence>
<gene>
    <name evidence="1" type="ORF">LX24_02657</name>
</gene>
<dbReference type="Pfam" id="PF09388">
    <property type="entry name" value="SpoOE-like"/>
    <property type="match status" value="1"/>
</dbReference>
<name>A0A5S4ZNA4_9FIRM</name>
<sequence>MSREEILLEIEHLRARLYNLIDAGASFDELLQASQMLDNFIVMYHRVAA</sequence>
<dbReference type="Proteomes" id="UP000323166">
    <property type="component" value="Unassembled WGS sequence"/>
</dbReference>
<keyword evidence="2" id="KW-1185">Reference proteome</keyword>
<proteinExistence type="predicted"/>
<organism evidence="1 2">
    <name type="scientific">Desulfallas thermosapovorans DSM 6562</name>
    <dbReference type="NCBI Taxonomy" id="1121431"/>
    <lineage>
        <taxon>Bacteria</taxon>
        <taxon>Bacillati</taxon>
        <taxon>Bacillota</taxon>
        <taxon>Clostridia</taxon>
        <taxon>Eubacteriales</taxon>
        <taxon>Desulfallaceae</taxon>
        <taxon>Desulfallas</taxon>
    </lineage>
</organism>
<comment type="caution">
    <text evidence="1">The sequence shown here is derived from an EMBL/GenBank/DDBJ whole genome shotgun (WGS) entry which is preliminary data.</text>
</comment>
<dbReference type="SUPFAM" id="SSF140500">
    <property type="entry name" value="BAS1536-like"/>
    <property type="match status" value="1"/>
</dbReference>
<dbReference type="AlphaFoldDB" id="A0A5S4ZNA4"/>
<dbReference type="EMBL" id="VNHM01000019">
    <property type="protein sequence ID" value="TYO93331.1"/>
    <property type="molecule type" value="Genomic_DNA"/>
</dbReference>
<accession>A0A5S4ZNA4</accession>
<dbReference type="GO" id="GO:0046983">
    <property type="term" value="F:protein dimerization activity"/>
    <property type="evidence" value="ECO:0007669"/>
    <property type="project" value="InterPro"/>
</dbReference>
<reference evidence="1 2" key="1">
    <citation type="submission" date="2019-07" db="EMBL/GenBank/DDBJ databases">
        <title>Genomic Encyclopedia of Type Strains, Phase I: the one thousand microbial genomes (KMG-I) project.</title>
        <authorList>
            <person name="Kyrpides N."/>
        </authorList>
    </citation>
    <scope>NUCLEOTIDE SEQUENCE [LARGE SCALE GENOMIC DNA]</scope>
    <source>
        <strain evidence="1 2">DSM 6562</strain>
    </source>
</reference>
<dbReference type="InterPro" id="IPR036638">
    <property type="entry name" value="HLH_DNA-bd_sf"/>
</dbReference>
<evidence type="ECO:0000313" key="1">
    <source>
        <dbReference type="EMBL" id="TYO93331.1"/>
    </source>
</evidence>
<dbReference type="RefSeq" id="WP_166512600.1">
    <property type="nucleotide sequence ID" value="NZ_VNHM01000019.1"/>
</dbReference>
<dbReference type="InterPro" id="IPR037208">
    <property type="entry name" value="Spo0E-like_sf"/>
</dbReference>
<protein>
    <submittedName>
        <fullName evidence="1">Spo0E like sporulation regulatory protein</fullName>
    </submittedName>
</protein>
<dbReference type="Gene3D" id="4.10.280.10">
    <property type="entry name" value="Helix-loop-helix DNA-binding domain"/>
    <property type="match status" value="1"/>
</dbReference>
<dbReference type="GO" id="GO:0043937">
    <property type="term" value="P:regulation of sporulation"/>
    <property type="evidence" value="ECO:0007669"/>
    <property type="project" value="InterPro"/>
</dbReference>